<reference evidence="1 2" key="1">
    <citation type="journal article" date="2021" name="BMC Biol.">
        <title>Horizontally acquired antibacterial genes associated with adaptive radiation of ladybird beetles.</title>
        <authorList>
            <person name="Li H.S."/>
            <person name="Tang X.F."/>
            <person name="Huang Y.H."/>
            <person name="Xu Z.Y."/>
            <person name="Chen M.L."/>
            <person name="Du X.Y."/>
            <person name="Qiu B.Y."/>
            <person name="Chen P.T."/>
            <person name="Zhang W."/>
            <person name="Slipinski A."/>
            <person name="Escalona H.E."/>
            <person name="Waterhouse R.M."/>
            <person name="Zwick A."/>
            <person name="Pang H."/>
        </authorList>
    </citation>
    <scope>NUCLEOTIDE SEQUENCE [LARGE SCALE GENOMIC DNA]</scope>
    <source>
        <strain evidence="1">SYSU2018</strain>
    </source>
</reference>
<organism evidence="1 2">
    <name type="scientific">Cryptolaemus montrouzieri</name>
    <dbReference type="NCBI Taxonomy" id="559131"/>
    <lineage>
        <taxon>Eukaryota</taxon>
        <taxon>Metazoa</taxon>
        <taxon>Ecdysozoa</taxon>
        <taxon>Arthropoda</taxon>
        <taxon>Hexapoda</taxon>
        <taxon>Insecta</taxon>
        <taxon>Pterygota</taxon>
        <taxon>Neoptera</taxon>
        <taxon>Endopterygota</taxon>
        <taxon>Coleoptera</taxon>
        <taxon>Polyphaga</taxon>
        <taxon>Cucujiformia</taxon>
        <taxon>Coccinelloidea</taxon>
        <taxon>Coccinellidae</taxon>
        <taxon>Scymninae</taxon>
        <taxon>Scymnini</taxon>
        <taxon>Cryptolaemus</taxon>
    </lineage>
</organism>
<keyword evidence="2" id="KW-1185">Reference proteome</keyword>
<evidence type="ECO:0000313" key="2">
    <source>
        <dbReference type="Proteomes" id="UP001516400"/>
    </source>
</evidence>
<dbReference type="AlphaFoldDB" id="A0ABD2P3D1"/>
<gene>
    <name evidence="1" type="ORF">HHI36_019301</name>
</gene>
<name>A0ABD2P3D1_9CUCU</name>
<comment type="caution">
    <text evidence="1">The sequence shown here is derived from an EMBL/GenBank/DDBJ whole genome shotgun (WGS) entry which is preliminary data.</text>
</comment>
<protein>
    <submittedName>
        <fullName evidence="1">Uncharacterized protein</fullName>
    </submittedName>
</protein>
<proteinExistence type="predicted"/>
<dbReference type="EMBL" id="JABFTP020000165">
    <property type="protein sequence ID" value="KAL3285182.1"/>
    <property type="molecule type" value="Genomic_DNA"/>
</dbReference>
<accession>A0ABD2P3D1</accession>
<dbReference type="Proteomes" id="UP001516400">
    <property type="component" value="Unassembled WGS sequence"/>
</dbReference>
<evidence type="ECO:0000313" key="1">
    <source>
        <dbReference type="EMBL" id="KAL3285182.1"/>
    </source>
</evidence>
<sequence>MARFECQISANSESDHTFNVHAPVKTRRVSRPKAPWMNDEITKPYEAANGLFRFNRSGSEADWN</sequence>